<dbReference type="OrthoDB" id="9985472at2759"/>
<evidence type="ECO:0000313" key="7">
    <source>
        <dbReference type="Proteomes" id="UP000800038"/>
    </source>
</evidence>
<keyword evidence="4" id="KW-0456">Lyase</keyword>
<dbReference type="PROSITE" id="PS51891">
    <property type="entry name" value="CENP_V_GFA"/>
    <property type="match status" value="1"/>
</dbReference>
<dbReference type="Proteomes" id="UP000800038">
    <property type="component" value="Unassembled WGS sequence"/>
</dbReference>
<sequence length="165" mass="18280">MASQSKFTGNPNAHDASIFSTGMTGTCLCGSISVTITDSELFTRPRGHLCHCTNCRKVSGSYVASNLAIEKEKIEVQDPKGKLKKYRDMETGSGKCVERCFCEECGSPIMSIPEIFPAMFVLKMGIFPRIPEPECEAFALHRHAWQGTHGDMTQFEIVRGGRKLR</sequence>
<gene>
    <name evidence="6" type="ORF">EJ02DRAFT_386508</name>
</gene>
<dbReference type="PANTHER" id="PTHR33337:SF43">
    <property type="entry name" value="CENP-V_GFA DOMAIN-CONTAINING PROTEIN"/>
    <property type="match status" value="1"/>
</dbReference>
<organism evidence="6 7">
    <name type="scientific">Clathrospora elynae</name>
    <dbReference type="NCBI Taxonomy" id="706981"/>
    <lineage>
        <taxon>Eukaryota</taxon>
        <taxon>Fungi</taxon>
        <taxon>Dikarya</taxon>
        <taxon>Ascomycota</taxon>
        <taxon>Pezizomycotina</taxon>
        <taxon>Dothideomycetes</taxon>
        <taxon>Pleosporomycetidae</taxon>
        <taxon>Pleosporales</taxon>
        <taxon>Diademaceae</taxon>
        <taxon>Clathrospora</taxon>
    </lineage>
</organism>
<dbReference type="SUPFAM" id="SSF51316">
    <property type="entry name" value="Mss4-like"/>
    <property type="match status" value="1"/>
</dbReference>
<dbReference type="PANTHER" id="PTHR33337">
    <property type="entry name" value="GFA DOMAIN-CONTAINING PROTEIN"/>
    <property type="match status" value="1"/>
</dbReference>
<dbReference type="EMBL" id="ML976161">
    <property type="protein sequence ID" value="KAF1936943.1"/>
    <property type="molecule type" value="Genomic_DNA"/>
</dbReference>
<evidence type="ECO:0000259" key="5">
    <source>
        <dbReference type="PROSITE" id="PS51891"/>
    </source>
</evidence>
<evidence type="ECO:0000256" key="1">
    <source>
        <dbReference type="ARBA" id="ARBA00005495"/>
    </source>
</evidence>
<evidence type="ECO:0000256" key="2">
    <source>
        <dbReference type="ARBA" id="ARBA00022723"/>
    </source>
</evidence>
<name>A0A6A5SAI9_9PLEO</name>
<protein>
    <recommendedName>
        <fullName evidence="5">CENP-V/GFA domain-containing protein</fullName>
    </recommendedName>
</protein>
<dbReference type="AlphaFoldDB" id="A0A6A5SAI9"/>
<keyword evidence="3" id="KW-0862">Zinc</keyword>
<dbReference type="InterPro" id="IPR011057">
    <property type="entry name" value="Mss4-like_sf"/>
</dbReference>
<accession>A0A6A5SAI9</accession>
<reference evidence="6" key="1">
    <citation type="journal article" date="2020" name="Stud. Mycol.">
        <title>101 Dothideomycetes genomes: a test case for predicting lifestyles and emergence of pathogens.</title>
        <authorList>
            <person name="Haridas S."/>
            <person name="Albert R."/>
            <person name="Binder M."/>
            <person name="Bloem J."/>
            <person name="Labutti K."/>
            <person name="Salamov A."/>
            <person name="Andreopoulos B."/>
            <person name="Baker S."/>
            <person name="Barry K."/>
            <person name="Bills G."/>
            <person name="Bluhm B."/>
            <person name="Cannon C."/>
            <person name="Castanera R."/>
            <person name="Culley D."/>
            <person name="Daum C."/>
            <person name="Ezra D."/>
            <person name="Gonzalez J."/>
            <person name="Henrissat B."/>
            <person name="Kuo A."/>
            <person name="Liang C."/>
            <person name="Lipzen A."/>
            <person name="Lutzoni F."/>
            <person name="Magnuson J."/>
            <person name="Mondo S."/>
            <person name="Nolan M."/>
            <person name="Ohm R."/>
            <person name="Pangilinan J."/>
            <person name="Park H.-J."/>
            <person name="Ramirez L."/>
            <person name="Alfaro M."/>
            <person name="Sun H."/>
            <person name="Tritt A."/>
            <person name="Yoshinaga Y."/>
            <person name="Zwiers L.-H."/>
            <person name="Turgeon B."/>
            <person name="Goodwin S."/>
            <person name="Spatafora J."/>
            <person name="Crous P."/>
            <person name="Grigoriev I."/>
        </authorList>
    </citation>
    <scope>NUCLEOTIDE SEQUENCE</scope>
    <source>
        <strain evidence="6">CBS 161.51</strain>
    </source>
</reference>
<keyword evidence="7" id="KW-1185">Reference proteome</keyword>
<keyword evidence="2" id="KW-0479">Metal-binding</keyword>
<evidence type="ECO:0000313" key="6">
    <source>
        <dbReference type="EMBL" id="KAF1936943.1"/>
    </source>
</evidence>
<evidence type="ECO:0000256" key="3">
    <source>
        <dbReference type="ARBA" id="ARBA00022833"/>
    </source>
</evidence>
<dbReference type="Gene3D" id="3.90.1590.10">
    <property type="entry name" value="glutathione-dependent formaldehyde- activating enzyme (gfa)"/>
    <property type="match status" value="1"/>
</dbReference>
<dbReference type="InterPro" id="IPR006913">
    <property type="entry name" value="CENP-V/GFA"/>
</dbReference>
<feature type="domain" description="CENP-V/GFA" evidence="5">
    <location>
        <begin position="23"/>
        <end position="146"/>
    </location>
</feature>
<comment type="similarity">
    <text evidence="1">Belongs to the Gfa family.</text>
</comment>
<dbReference type="GO" id="GO:0016846">
    <property type="term" value="F:carbon-sulfur lyase activity"/>
    <property type="evidence" value="ECO:0007669"/>
    <property type="project" value="InterPro"/>
</dbReference>
<dbReference type="GO" id="GO:0046872">
    <property type="term" value="F:metal ion binding"/>
    <property type="evidence" value="ECO:0007669"/>
    <property type="project" value="UniProtKB-KW"/>
</dbReference>
<proteinExistence type="inferred from homology"/>
<dbReference type="Pfam" id="PF04828">
    <property type="entry name" value="GFA"/>
    <property type="match status" value="1"/>
</dbReference>
<evidence type="ECO:0000256" key="4">
    <source>
        <dbReference type="ARBA" id="ARBA00023239"/>
    </source>
</evidence>